<dbReference type="EMBL" id="JAGHKO010000024">
    <property type="protein sequence ID" value="MBO9205337.1"/>
    <property type="molecule type" value="Genomic_DNA"/>
</dbReference>
<evidence type="ECO:0000256" key="2">
    <source>
        <dbReference type="SAM" id="MobiDB-lite"/>
    </source>
</evidence>
<dbReference type="RefSeq" id="WP_209144815.1">
    <property type="nucleotide sequence ID" value="NZ_JAGHKO010000024.1"/>
</dbReference>
<feature type="coiled-coil region" evidence="1">
    <location>
        <begin position="24"/>
        <end position="51"/>
    </location>
</feature>
<sequence>MKRIIKITAMLSLVILATHVSAQSKMTEEQKAEAKARYQELKQKLNLTEDQSKKVDAINASWFEGLAEIKNSNEPKMAKRKKLKSLNEMKNRQMKDVLTKEQFKTYQEQQKEMKEEFKQRRANRE</sequence>
<evidence type="ECO:0000256" key="1">
    <source>
        <dbReference type="SAM" id="Coils"/>
    </source>
</evidence>
<keyword evidence="3" id="KW-0732">Signal</keyword>
<organism evidence="4 5">
    <name type="scientific">Niastella soli</name>
    <dbReference type="NCBI Taxonomy" id="2821487"/>
    <lineage>
        <taxon>Bacteria</taxon>
        <taxon>Pseudomonadati</taxon>
        <taxon>Bacteroidota</taxon>
        <taxon>Chitinophagia</taxon>
        <taxon>Chitinophagales</taxon>
        <taxon>Chitinophagaceae</taxon>
        <taxon>Niastella</taxon>
    </lineage>
</organism>
<reference evidence="4 5" key="1">
    <citation type="submission" date="2021-03" db="EMBL/GenBank/DDBJ databases">
        <title>Assistant Professor.</title>
        <authorList>
            <person name="Huq M.A."/>
        </authorList>
    </citation>
    <scope>NUCLEOTIDE SEQUENCE [LARGE SCALE GENOMIC DNA]</scope>
    <source>
        <strain evidence="4 5">MAH-29</strain>
    </source>
</reference>
<name>A0ABS3Z5B4_9BACT</name>
<keyword evidence="5" id="KW-1185">Reference proteome</keyword>
<proteinExistence type="predicted"/>
<feature type="chain" id="PRO_5046936807" description="DUF4890 domain-containing protein" evidence="3">
    <location>
        <begin position="23"/>
        <end position="125"/>
    </location>
</feature>
<evidence type="ECO:0000256" key="3">
    <source>
        <dbReference type="SAM" id="SignalP"/>
    </source>
</evidence>
<comment type="caution">
    <text evidence="4">The sequence shown here is derived from an EMBL/GenBank/DDBJ whole genome shotgun (WGS) entry which is preliminary data.</text>
</comment>
<feature type="region of interest" description="Disordered" evidence="2">
    <location>
        <begin position="97"/>
        <end position="125"/>
    </location>
</feature>
<gene>
    <name evidence="4" type="ORF">J7I42_33925</name>
</gene>
<evidence type="ECO:0008006" key="6">
    <source>
        <dbReference type="Google" id="ProtNLM"/>
    </source>
</evidence>
<keyword evidence="1" id="KW-0175">Coiled coil</keyword>
<protein>
    <recommendedName>
        <fullName evidence="6">DUF4890 domain-containing protein</fullName>
    </recommendedName>
</protein>
<accession>A0ABS3Z5B4</accession>
<evidence type="ECO:0000313" key="4">
    <source>
        <dbReference type="EMBL" id="MBO9205337.1"/>
    </source>
</evidence>
<dbReference type="Proteomes" id="UP000677244">
    <property type="component" value="Unassembled WGS sequence"/>
</dbReference>
<feature type="signal peptide" evidence="3">
    <location>
        <begin position="1"/>
        <end position="22"/>
    </location>
</feature>
<evidence type="ECO:0000313" key="5">
    <source>
        <dbReference type="Proteomes" id="UP000677244"/>
    </source>
</evidence>